<keyword evidence="2" id="KW-1185">Reference proteome</keyword>
<accession>A0ABP9SGE5</accession>
<dbReference type="Proteomes" id="UP001501600">
    <property type="component" value="Unassembled WGS sequence"/>
</dbReference>
<gene>
    <name evidence="1" type="ORF">GCM10025772_27980</name>
</gene>
<dbReference type="RefSeq" id="WP_345317791.1">
    <property type="nucleotide sequence ID" value="NZ_BAABLF010000029.1"/>
</dbReference>
<proteinExistence type="predicted"/>
<evidence type="ECO:0000313" key="1">
    <source>
        <dbReference type="EMBL" id="GAA5194625.1"/>
    </source>
</evidence>
<evidence type="ECO:0000313" key="2">
    <source>
        <dbReference type="Proteomes" id="UP001501600"/>
    </source>
</evidence>
<dbReference type="EMBL" id="BAABLF010000029">
    <property type="protein sequence ID" value="GAA5194625.1"/>
    <property type="molecule type" value="Genomic_DNA"/>
</dbReference>
<name>A0ABP9SGE5_9GAMM</name>
<protein>
    <submittedName>
        <fullName evidence="1">Uncharacterized protein</fullName>
    </submittedName>
</protein>
<organism evidence="1 2">
    <name type="scientific">Ferrimonas gelatinilytica</name>
    <dbReference type="NCBI Taxonomy" id="1255257"/>
    <lineage>
        <taxon>Bacteria</taxon>
        <taxon>Pseudomonadati</taxon>
        <taxon>Pseudomonadota</taxon>
        <taxon>Gammaproteobacteria</taxon>
        <taxon>Alteromonadales</taxon>
        <taxon>Ferrimonadaceae</taxon>
        <taxon>Ferrimonas</taxon>
    </lineage>
</organism>
<comment type="caution">
    <text evidence="1">The sequence shown here is derived from an EMBL/GenBank/DDBJ whole genome shotgun (WGS) entry which is preliminary data.</text>
</comment>
<sequence length="84" mass="9247">MAQIQIGIDSELLAQLLKGRDLCVARLVPLNPGSKQWLWHFCLEHCQEEIVLSGSPDTSEPRRGAARIPVLAVGDDGLTCTDHR</sequence>
<reference evidence="2" key="1">
    <citation type="journal article" date="2019" name="Int. J. Syst. Evol. Microbiol.">
        <title>The Global Catalogue of Microorganisms (GCM) 10K type strain sequencing project: providing services to taxonomists for standard genome sequencing and annotation.</title>
        <authorList>
            <consortium name="The Broad Institute Genomics Platform"/>
            <consortium name="The Broad Institute Genome Sequencing Center for Infectious Disease"/>
            <person name="Wu L."/>
            <person name="Ma J."/>
        </authorList>
    </citation>
    <scope>NUCLEOTIDE SEQUENCE [LARGE SCALE GENOMIC DNA]</scope>
    <source>
        <strain evidence="2">JCM 18720</strain>
    </source>
</reference>